<organism evidence="3 4">
    <name type="scientific">Periplaneta americana</name>
    <name type="common">American cockroach</name>
    <name type="synonym">Blatta americana</name>
    <dbReference type="NCBI Taxonomy" id="6978"/>
    <lineage>
        <taxon>Eukaryota</taxon>
        <taxon>Metazoa</taxon>
        <taxon>Ecdysozoa</taxon>
        <taxon>Arthropoda</taxon>
        <taxon>Hexapoda</taxon>
        <taxon>Insecta</taxon>
        <taxon>Pterygota</taxon>
        <taxon>Neoptera</taxon>
        <taxon>Polyneoptera</taxon>
        <taxon>Dictyoptera</taxon>
        <taxon>Blattodea</taxon>
        <taxon>Blattoidea</taxon>
        <taxon>Blattidae</taxon>
        <taxon>Blattinae</taxon>
        <taxon>Periplaneta</taxon>
    </lineage>
</organism>
<name>A0ABQ8S874_PERAM</name>
<evidence type="ECO:0000313" key="4">
    <source>
        <dbReference type="Proteomes" id="UP001148838"/>
    </source>
</evidence>
<feature type="domain" description="Reverse transcriptase" evidence="2">
    <location>
        <begin position="210"/>
        <end position="317"/>
    </location>
</feature>
<sequence length="517" mass="58470">MTGLCEGGNLTFGFLKSQGIDLLPGPRHPAVRFYEARRQRQQFNNQTCYKQSSNPERATKRAREKRHENYEYQKTQFLYYNQRRKAVRSALNDQCTSCKVDINKIHHHFSSRLSTENLCERQEYSPGIIASQQVVLDSTENLVITKQEVAFAVSKIAVDTAPGPDHVLVRALKDETCYEVIAMMTKSLVPVCLKQARTVLIYKGGDEMNLENWRPITICSVVRRVIERILDFRLRALINSCENQRGFTNSPGTLINTSILESVLVAAKSQKKDVTLVFLDISKAFDNVGSKHLQNTLLGLGLPSKLSNLILKHINARQTLQRSQNFHVNVCRNLSSEIGVCLNKLGLQNISFHSLQVKKLRQELRERALQSWCSLNQKGKGVILYKEFTPANKWIRQPDRLTSSEWRLALKMTANVCPLRAIPGRSRDGNHCRRCVSEIEILGHVLGACPFSDTLRNSRHHGIRTMIAEALRKKGLTVHEEVHGISQEGSCRGIDMLAIPPGSTSAYIIDPTVRFEA</sequence>
<keyword evidence="4" id="KW-1185">Reference proteome</keyword>
<dbReference type="Proteomes" id="UP001148838">
    <property type="component" value="Unassembled WGS sequence"/>
</dbReference>
<feature type="compositionally biased region" description="Polar residues" evidence="1">
    <location>
        <begin position="47"/>
        <end position="56"/>
    </location>
</feature>
<reference evidence="3 4" key="1">
    <citation type="journal article" date="2022" name="Allergy">
        <title>Genome assembly and annotation of Periplaneta americana reveal a comprehensive cockroach allergen profile.</title>
        <authorList>
            <person name="Wang L."/>
            <person name="Xiong Q."/>
            <person name="Saelim N."/>
            <person name="Wang L."/>
            <person name="Nong W."/>
            <person name="Wan A.T."/>
            <person name="Shi M."/>
            <person name="Liu X."/>
            <person name="Cao Q."/>
            <person name="Hui J.H.L."/>
            <person name="Sookrung N."/>
            <person name="Leung T.F."/>
            <person name="Tungtrongchitr A."/>
            <person name="Tsui S.K.W."/>
        </authorList>
    </citation>
    <scope>NUCLEOTIDE SEQUENCE [LARGE SCALE GENOMIC DNA]</scope>
    <source>
        <strain evidence="3">PWHHKU_190912</strain>
    </source>
</reference>
<proteinExistence type="predicted"/>
<dbReference type="PANTHER" id="PTHR19446">
    <property type="entry name" value="REVERSE TRANSCRIPTASES"/>
    <property type="match status" value="1"/>
</dbReference>
<comment type="caution">
    <text evidence="3">The sequence shown here is derived from an EMBL/GenBank/DDBJ whole genome shotgun (WGS) entry which is preliminary data.</text>
</comment>
<evidence type="ECO:0000256" key="1">
    <source>
        <dbReference type="SAM" id="MobiDB-lite"/>
    </source>
</evidence>
<protein>
    <recommendedName>
        <fullName evidence="2">Reverse transcriptase domain-containing protein</fullName>
    </recommendedName>
</protein>
<feature type="compositionally biased region" description="Basic and acidic residues" evidence="1">
    <location>
        <begin position="57"/>
        <end position="67"/>
    </location>
</feature>
<feature type="region of interest" description="Disordered" evidence="1">
    <location>
        <begin position="47"/>
        <end position="67"/>
    </location>
</feature>
<dbReference type="Pfam" id="PF00078">
    <property type="entry name" value="RVT_1"/>
    <property type="match status" value="1"/>
</dbReference>
<gene>
    <name evidence="3" type="ORF">ANN_22343</name>
</gene>
<accession>A0ABQ8S874</accession>
<dbReference type="InterPro" id="IPR000477">
    <property type="entry name" value="RT_dom"/>
</dbReference>
<dbReference type="EMBL" id="JAJSOF020000033">
    <property type="protein sequence ID" value="KAJ4430133.1"/>
    <property type="molecule type" value="Genomic_DNA"/>
</dbReference>
<evidence type="ECO:0000313" key="3">
    <source>
        <dbReference type="EMBL" id="KAJ4430133.1"/>
    </source>
</evidence>
<evidence type="ECO:0000259" key="2">
    <source>
        <dbReference type="Pfam" id="PF00078"/>
    </source>
</evidence>